<protein>
    <recommendedName>
        <fullName evidence="7 17">Phosphoenolpyruvate-protein phosphotransferase</fullName>
        <ecNumber evidence="6 17">2.7.3.9</ecNumber>
    </recommendedName>
    <alternativeName>
        <fullName evidence="16 17">Phosphotransferase system, enzyme I</fullName>
    </alternativeName>
</protein>
<dbReference type="GO" id="GO:0046872">
    <property type="term" value="F:metal ion binding"/>
    <property type="evidence" value="ECO:0007669"/>
    <property type="project" value="UniProtKB-KW"/>
</dbReference>
<keyword evidence="9 17" id="KW-0963">Cytoplasm</keyword>
<keyword evidence="11 17" id="KW-0808">Transferase</keyword>
<evidence type="ECO:0000313" key="27">
    <source>
        <dbReference type="Proteomes" id="UP000449193"/>
    </source>
</evidence>
<dbReference type="InterPro" id="IPR036618">
    <property type="entry name" value="PtsI_HPr-bd_sf"/>
</dbReference>
<feature type="binding site" evidence="20">
    <location>
        <position position="430"/>
    </location>
    <ligand>
        <name>Mg(2+)</name>
        <dbReference type="ChEBI" id="CHEBI:18420"/>
    </ligand>
</feature>
<evidence type="ECO:0000256" key="9">
    <source>
        <dbReference type="ARBA" id="ARBA00022490"/>
    </source>
</evidence>
<dbReference type="InterPro" id="IPR008279">
    <property type="entry name" value="PEP-util_enz_mobile_dom"/>
</dbReference>
<keyword evidence="14 17" id="KW-0418">Kinase</keyword>
<dbReference type="Pfam" id="PF00391">
    <property type="entry name" value="PEP-utilizers"/>
    <property type="match status" value="1"/>
</dbReference>
<evidence type="ECO:0000256" key="20">
    <source>
        <dbReference type="PIRSR" id="PIRSR000732-3"/>
    </source>
</evidence>
<evidence type="ECO:0000256" key="16">
    <source>
        <dbReference type="ARBA" id="ARBA00033235"/>
    </source>
</evidence>
<evidence type="ECO:0000256" key="17">
    <source>
        <dbReference type="PIRNR" id="PIRNR000732"/>
    </source>
</evidence>
<proteinExistence type="inferred from homology"/>
<dbReference type="Gene3D" id="3.50.30.10">
    <property type="entry name" value="Phosphohistidine domain"/>
    <property type="match status" value="1"/>
</dbReference>
<evidence type="ECO:0000259" key="23">
    <source>
        <dbReference type="Pfam" id="PF05524"/>
    </source>
</evidence>
<feature type="domain" description="PEP-utilising enzyme mobile" evidence="21">
    <location>
        <begin position="151"/>
        <end position="223"/>
    </location>
</feature>
<feature type="binding site" evidence="19">
    <location>
        <position position="464"/>
    </location>
    <ligand>
        <name>phosphoenolpyruvate</name>
        <dbReference type="ChEBI" id="CHEBI:58702"/>
    </ligand>
</feature>
<evidence type="ECO:0000256" key="7">
    <source>
        <dbReference type="ARBA" id="ARBA00016544"/>
    </source>
</evidence>
<evidence type="ECO:0000256" key="1">
    <source>
        <dbReference type="ARBA" id="ARBA00000683"/>
    </source>
</evidence>
<dbReference type="PANTHER" id="PTHR46244">
    <property type="entry name" value="PHOSPHOENOLPYRUVATE-PROTEIN PHOSPHOTRANSFERASE"/>
    <property type="match status" value="1"/>
</dbReference>
<dbReference type="InterPro" id="IPR006318">
    <property type="entry name" value="PTS_EI-like"/>
</dbReference>
<dbReference type="InterPro" id="IPR023151">
    <property type="entry name" value="PEP_util_CS"/>
</dbReference>
<keyword evidence="15 17" id="KW-0460">Magnesium</keyword>
<dbReference type="PROSITE" id="PS00370">
    <property type="entry name" value="PEP_ENZYMES_PHOS_SITE"/>
    <property type="match status" value="1"/>
</dbReference>
<dbReference type="GO" id="GO:0008965">
    <property type="term" value="F:phosphoenolpyruvate-protein phosphotransferase activity"/>
    <property type="evidence" value="ECO:0007669"/>
    <property type="project" value="UniProtKB-EC"/>
</dbReference>
<keyword evidence="12 17" id="KW-0598">Phosphotransferase system</keyword>
<evidence type="ECO:0000256" key="14">
    <source>
        <dbReference type="ARBA" id="ARBA00022777"/>
    </source>
</evidence>
<dbReference type="EC" id="2.7.3.9" evidence="6 17"/>
<dbReference type="InterPro" id="IPR036637">
    <property type="entry name" value="Phosphohistidine_dom_sf"/>
</dbReference>
<evidence type="ECO:0000256" key="10">
    <source>
        <dbReference type="ARBA" id="ARBA00022597"/>
    </source>
</evidence>
<organism evidence="24 26">
    <name type="scientific">Ruthenibacterium lactatiformans</name>
    <dbReference type="NCBI Taxonomy" id="1550024"/>
    <lineage>
        <taxon>Bacteria</taxon>
        <taxon>Bacillati</taxon>
        <taxon>Bacillota</taxon>
        <taxon>Clostridia</taxon>
        <taxon>Eubacteriales</taxon>
        <taxon>Oscillospiraceae</taxon>
        <taxon>Ruthenibacterium</taxon>
    </lineage>
</organism>
<dbReference type="Pfam" id="PF02896">
    <property type="entry name" value="PEP-utilizers_C"/>
    <property type="match status" value="1"/>
</dbReference>
<dbReference type="AlphaFoldDB" id="A0A0W7TQW9"/>
<dbReference type="InterPro" id="IPR000121">
    <property type="entry name" value="PEP_util_C"/>
</dbReference>
<dbReference type="Gene3D" id="1.10.274.10">
    <property type="entry name" value="PtsI, HPr-binding domain"/>
    <property type="match status" value="1"/>
</dbReference>
<dbReference type="InterPro" id="IPR024692">
    <property type="entry name" value="PTS_EI"/>
</dbReference>
<dbReference type="GO" id="GO:0016301">
    <property type="term" value="F:kinase activity"/>
    <property type="evidence" value="ECO:0007669"/>
    <property type="project" value="UniProtKB-KW"/>
</dbReference>
<dbReference type="Proteomes" id="UP000053433">
    <property type="component" value="Unassembled WGS sequence"/>
</dbReference>
<evidence type="ECO:0000256" key="8">
    <source>
        <dbReference type="ARBA" id="ARBA00022448"/>
    </source>
</evidence>
<evidence type="ECO:0000256" key="4">
    <source>
        <dbReference type="ARBA" id="ARBA00004496"/>
    </source>
</evidence>
<dbReference type="EMBL" id="WMZR01000018">
    <property type="protein sequence ID" value="MTS52430.1"/>
    <property type="molecule type" value="Genomic_DNA"/>
</dbReference>
<dbReference type="InterPro" id="IPR008731">
    <property type="entry name" value="PTS_EIN"/>
</dbReference>
<accession>A0A0W7TQW9</accession>
<dbReference type="GO" id="GO:0005737">
    <property type="term" value="C:cytoplasm"/>
    <property type="evidence" value="ECO:0007669"/>
    <property type="project" value="UniProtKB-SubCell"/>
</dbReference>
<evidence type="ECO:0000256" key="18">
    <source>
        <dbReference type="PIRSR" id="PIRSR000732-1"/>
    </source>
</evidence>
<keyword evidence="8 17" id="KW-0813">Transport</keyword>
<dbReference type="RefSeq" id="WP_058723264.1">
    <property type="nucleotide sequence ID" value="NZ_CATXDA010000108.1"/>
</dbReference>
<sequence>MLLQGVGVSPGVGIGRAVVIAEGSLDYTQVHFAGVQQEKARLRTAVQAFAQRTQAMADALRARLDGQEADILASQILMANDPALLAQTDSRIEAGECAEAALDAVCASYIQLFAAAGDELLAQRAADIEDIRARLLAILLGRSEASIPDVPPGTVLIAWDLTPSMTVSVNRENVAAFVAECGGMTSHAAILARALGLPAVLGAAGAASVLRSGEDVVVDGGQGAVIVSPSGAERARYRKKQEEEKRQAEALQAYRAGPAVSARGQRYALYANIGGVGQTVAADEAGAEGVGLLRTEFLFMGRTSLPTEEEQYEAYASVSRAMGDRPAVVRTLDIGGDKALPYLGQEKEENPYLGRRGIRYCLARPEVFRTQLRALLRAGAERGNIRIMLPMVTGVQELRAARTMLEQEKQALSARGVAFDGVISLGVMIETPAAAVIADLLAKESDFFSIGTNDLVQYILAADRGNADIAELYAPCHPAVLRSIRDVIAAGRAADVPVCMCGEAAADPCLIPLWMAFGLDSFSAGPSALPEVRRTVSRWTEEEALCTAKEALACPDADAVRALLAARRR</sequence>
<feature type="binding site" evidence="19">
    <location>
        <position position="294"/>
    </location>
    <ligand>
        <name>phosphoenolpyruvate</name>
        <dbReference type="ChEBI" id="CHEBI:58702"/>
    </ligand>
</feature>
<reference evidence="24 26" key="1">
    <citation type="submission" date="2015-10" db="EMBL/GenBank/DDBJ databases">
        <title>A novel member of the family Ruminococcaceae isolated from human faeces.</title>
        <authorList>
            <person name="Shkoporov A.N."/>
            <person name="Chaplin A.V."/>
            <person name="Motuzova O.V."/>
            <person name="Kafarskaia L.I."/>
            <person name="Efimov B.A."/>
        </authorList>
    </citation>
    <scope>NUCLEOTIDE SEQUENCE [LARGE SCALE GENOMIC DNA]</scope>
    <source>
        <strain evidence="24 26">668</strain>
    </source>
</reference>
<evidence type="ECO:0000256" key="6">
    <source>
        <dbReference type="ARBA" id="ARBA00012232"/>
    </source>
</evidence>
<dbReference type="PRINTS" id="PR01736">
    <property type="entry name" value="PHPHTRNFRASE"/>
</dbReference>
<dbReference type="Gene3D" id="3.20.20.60">
    <property type="entry name" value="Phosphoenolpyruvate-binding domains"/>
    <property type="match status" value="1"/>
</dbReference>
<dbReference type="SUPFAM" id="SSF47831">
    <property type="entry name" value="Enzyme I of the PEP:sugar phosphotransferase system HPr-binding (sub)domain"/>
    <property type="match status" value="1"/>
</dbReference>
<evidence type="ECO:0000256" key="2">
    <source>
        <dbReference type="ARBA" id="ARBA00001946"/>
    </source>
</evidence>
<dbReference type="PIRSF" id="PIRSF000732">
    <property type="entry name" value="PTS_enzyme_I"/>
    <property type="match status" value="1"/>
</dbReference>
<comment type="function">
    <text evidence="3 17">General (non sugar-specific) component of the phosphoenolpyruvate-dependent sugar phosphotransferase system (sugar PTS). This major carbohydrate active-transport system catalyzes the phosphorylation of incoming sugar substrates concomitantly with their translocation across the cell membrane. Enzyme I transfers the phosphoryl group from phosphoenolpyruvate (PEP) to the phosphoryl carrier protein (HPr).</text>
</comment>
<dbReference type="InterPro" id="IPR040442">
    <property type="entry name" value="Pyrv_kinase-like_dom_sf"/>
</dbReference>
<reference evidence="25 27" key="2">
    <citation type="journal article" date="2019" name="Nat. Med.">
        <title>A library of human gut bacterial isolates paired with longitudinal multiomics data enables mechanistic microbiome research.</title>
        <authorList>
            <person name="Poyet M."/>
            <person name="Groussin M."/>
            <person name="Gibbons S.M."/>
            <person name="Avila-Pacheco J."/>
            <person name="Jiang X."/>
            <person name="Kearney S.M."/>
            <person name="Perrotta A.R."/>
            <person name="Berdy B."/>
            <person name="Zhao S."/>
            <person name="Lieberman T.D."/>
            <person name="Swanson P.K."/>
            <person name="Smith M."/>
            <person name="Roesemann S."/>
            <person name="Alexander J.E."/>
            <person name="Rich S.A."/>
            <person name="Livny J."/>
            <person name="Vlamakis H."/>
            <person name="Clish C."/>
            <person name="Bullock K."/>
            <person name="Deik A."/>
            <person name="Scott J."/>
            <person name="Pierce K.A."/>
            <person name="Xavier R.J."/>
            <person name="Alm E.J."/>
        </authorList>
    </citation>
    <scope>NUCLEOTIDE SEQUENCE [LARGE SCALE GENOMIC DNA]</scope>
    <source>
        <strain evidence="25 27">BIOML-A7</strain>
    </source>
</reference>
<comment type="caution">
    <text evidence="24">The sequence shown here is derived from an EMBL/GenBank/DDBJ whole genome shotgun (WGS) entry which is preliminary data.</text>
</comment>
<dbReference type="PANTHER" id="PTHR46244:SF3">
    <property type="entry name" value="PHOSPHOENOLPYRUVATE-PROTEIN PHOSPHOTRANSFERASE"/>
    <property type="match status" value="1"/>
</dbReference>
<dbReference type="GO" id="GO:0009401">
    <property type="term" value="P:phosphoenolpyruvate-dependent sugar phosphotransferase system"/>
    <property type="evidence" value="ECO:0007669"/>
    <property type="project" value="UniProtKB-KW"/>
</dbReference>
<evidence type="ECO:0000256" key="5">
    <source>
        <dbReference type="ARBA" id="ARBA00007837"/>
    </source>
</evidence>
<keyword evidence="13 17" id="KW-0479">Metal-binding</keyword>
<evidence type="ECO:0000256" key="11">
    <source>
        <dbReference type="ARBA" id="ARBA00022679"/>
    </source>
</evidence>
<dbReference type="EMBL" id="LMUA01000012">
    <property type="protein sequence ID" value="KUE76127.1"/>
    <property type="molecule type" value="Genomic_DNA"/>
</dbReference>
<dbReference type="Pfam" id="PF05524">
    <property type="entry name" value="PEP-utilisers_N"/>
    <property type="match status" value="1"/>
</dbReference>
<evidence type="ECO:0000256" key="12">
    <source>
        <dbReference type="ARBA" id="ARBA00022683"/>
    </source>
</evidence>
<feature type="domain" description="PEP-utilising enzyme C-terminal" evidence="22">
    <location>
        <begin position="252"/>
        <end position="538"/>
    </location>
</feature>
<comment type="catalytic activity">
    <reaction evidence="1 17">
        <text>L-histidyl-[protein] + phosphoenolpyruvate = N(pros)-phospho-L-histidyl-[protein] + pyruvate</text>
        <dbReference type="Rhea" id="RHEA:23880"/>
        <dbReference type="Rhea" id="RHEA-COMP:9745"/>
        <dbReference type="Rhea" id="RHEA-COMP:9746"/>
        <dbReference type="ChEBI" id="CHEBI:15361"/>
        <dbReference type="ChEBI" id="CHEBI:29979"/>
        <dbReference type="ChEBI" id="CHEBI:58702"/>
        <dbReference type="ChEBI" id="CHEBI:64837"/>
        <dbReference type="EC" id="2.7.3.9"/>
    </reaction>
</comment>
<evidence type="ECO:0000256" key="15">
    <source>
        <dbReference type="ARBA" id="ARBA00022842"/>
    </source>
</evidence>
<evidence type="ECO:0000256" key="13">
    <source>
        <dbReference type="ARBA" id="ARBA00022723"/>
    </source>
</evidence>
<feature type="binding site" evidence="20">
    <location>
        <position position="454"/>
    </location>
    <ligand>
        <name>Mg(2+)</name>
        <dbReference type="ChEBI" id="CHEBI:18420"/>
    </ligand>
</feature>
<feature type="binding site" evidence="19">
    <location>
        <position position="330"/>
    </location>
    <ligand>
        <name>phosphoenolpyruvate</name>
        <dbReference type="ChEBI" id="CHEBI:58702"/>
    </ligand>
</feature>
<dbReference type="InterPro" id="IPR015813">
    <property type="entry name" value="Pyrv/PenolPyrv_kinase-like_dom"/>
</dbReference>
<dbReference type="InterPro" id="IPR050499">
    <property type="entry name" value="PEP-utilizing_PTS_enzyme"/>
</dbReference>
<evidence type="ECO:0000256" key="3">
    <source>
        <dbReference type="ARBA" id="ARBA00002728"/>
    </source>
</evidence>
<evidence type="ECO:0000259" key="21">
    <source>
        <dbReference type="Pfam" id="PF00391"/>
    </source>
</evidence>
<feature type="active site" description="Proton donor" evidence="18">
    <location>
        <position position="501"/>
    </location>
</feature>
<evidence type="ECO:0000313" key="26">
    <source>
        <dbReference type="Proteomes" id="UP000053433"/>
    </source>
</evidence>
<gene>
    <name evidence="25" type="primary">ptsP</name>
    <name evidence="24" type="ORF">ASJ35_10090</name>
    <name evidence="25" type="ORF">GMD52_12895</name>
</gene>
<feature type="active site" description="Tele-phosphohistidine intermediate" evidence="18">
    <location>
        <position position="187"/>
    </location>
</feature>
<feature type="domain" description="Phosphotransferase system enzyme I N-terminal" evidence="23">
    <location>
        <begin position="4"/>
        <end position="124"/>
    </location>
</feature>
<evidence type="ECO:0000313" key="25">
    <source>
        <dbReference type="EMBL" id="MTS52430.1"/>
    </source>
</evidence>
<comment type="cofactor">
    <cofactor evidence="2 17 20">
        <name>Mg(2+)</name>
        <dbReference type="ChEBI" id="CHEBI:18420"/>
    </cofactor>
</comment>
<dbReference type="PROSITE" id="PS00742">
    <property type="entry name" value="PEP_ENZYMES_2"/>
    <property type="match status" value="1"/>
</dbReference>
<comment type="similarity">
    <text evidence="5 17">Belongs to the PEP-utilizing enzyme family.</text>
</comment>
<keyword evidence="25" id="KW-0670">Pyruvate</keyword>
<dbReference type="SUPFAM" id="SSF52009">
    <property type="entry name" value="Phosphohistidine domain"/>
    <property type="match status" value="1"/>
</dbReference>
<evidence type="ECO:0000259" key="22">
    <source>
        <dbReference type="Pfam" id="PF02896"/>
    </source>
</evidence>
<keyword evidence="10 17" id="KW-0762">Sugar transport</keyword>
<dbReference type="InterPro" id="IPR018274">
    <property type="entry name" value="PEP_util_AS"/>
</dbReference>
<name>A0A0W7TQW9_9FIRM</name>
<feature type="binding site" evidence="19">
    <location>
        <begin position="453"/>
        <end position="454"/>
    </location>
    <ligand>
        <name>phosphoenolpyruvate</name>
        <dbReference type="ChEBI" id="CHEBI:58702"/>
    </ligand>
</feature>
<dbReference type="NCBIfam" id="TIGR01417">
    <property type="entry name" value="PTS_I_fam"/>
    <property type="match status" value="1"/>
</dbReference>
<evidence type="ECO:0000313" key="24">
    <source>
        <dbReference type="EMBL" id="KUE76127.1"/>
    </source>
</evidence>
<dbReference type="SUPFAM" id="SSF51621">
    <property type="entry name" value="Phosphoenolpyruvate/pyruvate domain"/>
    <property type="match status" value="1"/>
</dbReference>
<comment type="subcellular location">
    <subcellularLocation>
        <location evidence="4 17">Cytoplasm</location>
    </subcellularLocation>
</comment>
<evidence type="ECO:0000256" key="19">
    <source>
        <dbReference type="PIRSR" id="PIRSR000732-2"/>
    </source>
</evidence>
<dbReference type="Proteomes" id="UP000449193">
    <property type="component" value="Unassembled WGS sequence"/>
</dbReference>